<keyword evidence="5" id="KW-1185">Reference proteome</keyword>
<evidence type="ECO:0000256" key="3">
    <source>
        <dbReference type="PROSITE-ProRule" id="PRU00023"/>
    </source>
</evidence>
<evidence type="ECO:0000256" key="1">
    <source>
        <dbReference type="ARBA" id="ARBA00022737"/>
    </source>
</evidence>
<dbReference type="EMBL" id="JARQZJ010000065">
    <property type="protein sequence ID" value="KAK9880580.1"/>
    <property type="molecule type" value="Genomic_DNA"/>
</dbReference>
<keyword evidence="2 3" id="KW-0040">ANK repeat</keyword>
<dbReference type="SMART" id="SM00248">
    <property type="entry name" value="ANK"/>
    <property type="match status" value="3"/>
</dbReference>
<feature type="repeat" description="ANK" evidence="3">
    <location>
        <begin position="165"/>
        <end position="197"/>
    </location>
</feature>
<evidence type="ECO:0000256" key="2">
    <source>
        <dbReference type="ARBA" id="ARBA00023043"/>
    </source>
</evidence>
<dbReference type="InterPro" id="IPR002110">
    <property type="entry name" value="Ankyrin_rpt"/>
</dbReference>
<name>A0AAW1UKI5_9CUCU</name>
<dbReference type="AlphaFoldDB" id="A0AAW1UKI5"/>
<evidence type="ECO:0000313" key="5">
    <source>
        <dbReference type="Proteomes" id="UP001431783"/>
    </source>
</evidence>
<keyword evidence="1" id="KW-0677">Repeat</keyword>
<organism evidence="4 5">
    <name type="scientific">Henosepilachna vigintioctopunctata</name>
    <dbReference type="NCBI Taxonomy" id="420089"/>
    <lineage>
        <taxon>Eukaryota</taxon>
        <taxon>Metazoa</taxon>
        <taxon>Ecdysozoa</taxon>
        <taxon>Arthropoda</taxon>
        <taxon>Hexapoda</taxon>
        <taxon>Insecta</taxon>
        <taxon>Pterygota</taxon>
        <taxon>Neoptera</taxon>
        <taxon>Endopterygota</taxon>
        <taxon>Coleoptera</taxon>
        <taxon>Polyphaga</taxon>
        <taxon>Cucujiformia</taxon>
        <taxon>Coccinelloidea</taxon>
        <taxon>Coccinellidae</taxon>
        <taxon>Epilachninae</taxon>
        <taxon>Epilachnini</taxon>
        <taxon>Henosepilachna</taxon>
    </lineage>
</organism>
<dbReference type="Pfam" id="PF12796">
    <property type="entry name" value="Ank_2"/>
    <property type="match status" value="1"/>
</dbReference>
<evidence type="ECO:0000313" key="4">
    <source>
        <dbReference type="EMBL" id="KAK9880580.1"/>
    </source>
</evidence>
<accession>A0AAW1UKI5</accession>
<dbReference type="InterPro" id="IPR036770">
    <property type="entry name" value="Ankyrin_rpt-contain_sf"/>
</dbReference>
<sequence length="261" mass="28436">MLMDKRHTNLGMNMTNSENAIMNTSSQITPSLTITDNSDNTLLHSLSLFSTSNSEPKSISSDFLQGGPRKSAFQPYKQVSCTPLTNLQRGNTQAEGASIIPTDINIHTLAGRGELTEDDLKNEKNIDVVDKDGYTPLHWAAAFGQYNAIQLILDHGADINKIGINEETALHHAANGGHHEVIRLLISHGAEVNRADHLLNTALMYAAKGNHPHSCNELLIGGADLGLSNMNDETAFTIAMKNNCNLAQSVLQKHILMKFET</sequence>
<reference evidence="4 5" key="1">
    <citation type="submission" date="2023-03" db="EMBL/GenBank/DDBJ databases">
        <title>Genome insight into feeding habits of ladybird beetles.</title>
        <authorList>
            <person name="Li H.-S."/>
            <person name="Huang Y.-H."/>
            <person name="Pang H."/>
        </authorList>
    </citation>
    <scope>NUCLEOTIDE SEQUENCE [LARGE SCALE GENOMIC DNA]</scope>
    <source>
        <strain evidence="4">SYSU_2023b</strain>
        <tissue evidence="4">Whole body</tissue>
    </source>
</reference>
<proteinExistence type="predicted"/>
<feature type="repeat" description="ANK" evidence="3">
    <location>
        <begin position="132"/>
        <end position="164"/>
    </location>
</feature>
<dbReference type="SUPFAM" id="SSF48403">
    <property type="entry name" value="Ankyrin repeat"/>
    <property type="match status" value="1"/>
</dbReference>
<dbReference type="PANTHER" id="PTHR24171">
    <property type="entry name" value="ANKYRIN REPEAT DOMAIN-CONTAINING PROTEIN 39-RELATED"/>
    <property type="match status" value="1"/>
</dbReference>
<dbReference type="Pfam" id="PF00023">
    <property type="entry name" value="Ank"/>
    <property type="match status" value="1"/>
</dbReference>
<dbReference type="PROSITE" id="PS50297">
    <property type="entry name" value="ANK_REP_REGION"/>
    <property type="match status" value="2"/>
</dbReference>
<dbReference type="Gene3D" id="1.25.40.20">
    <property type="entry name" value="Ankyrin repeat-containing domain"/>
    <property type="match status" value="1"/>
</dbReference>
<dbReference type="PRINTS" id="PR01415">
    <property type="entry name" value="ANKYRIN"/>
</dbReference>
<gene>
    <name evidence="4" type="ORF">WA026_011820</name>
</gene>
<dbReference type="PROSITE" id="PS50088">
    <property type="entry name" value="ANK_REPEAT"/>
    <property type="match status" value="2"/>
</dbReference>
<dbReference type="Proteomes" id="UP001431783">
    <property type="component" value="Unassembled WGS sequence"/>
</dbReference>
<comment type="caution">
    <text evidence="4">The sequence shown here is derived from an EMBL/GenBank/DDBJ whole genome shotgun (WGS) entry which is preliminary data.</text>
</comment>
<protein>
    <submittedName>
        <fullName evidence="4">Uncharacterized protein</fullName>
    </submittedName>
</protein>